<keyword evidence="2" id="KW-1185">Reference proteome</keyword>
<dbReference type="InterPro" id="IPR032568">
    <property type="entry name" value="DUF4926"/>
</dbReference>
<gene>
    <name evidence="1" type="ORF">GS601_18625</name>
</gene>
<sequence>MTLELYQEVALTCDLPEYELRAGDIATLVDFVSHPSGGEEGCVLEVFNAVGESLRVIVVPVSVVDVLRPDEILTVRSLARTN</sequence>
<reference evidence="1" key="1">
    <citation type="submission" date="2019-12" db="EMBL/GenBank/DDBJ databases">
        <title>High-Quality draft genome sequences of three cyanobacteria isolated from the limestone walls of the Old Cathedral of Coimbra.</title>
        <authorList>
            <person name="Tiago I."/>
            <person name="Soares F."/>
            <person name="Portugal A."/>
        </authorList>
    </citation>
    <scope>NUCLEOTIDE SEQUENCE</scope>
    <source>
        <strain evidence="1">A</strain>
    </source>
</reference>
<dbReference type="RefSeq" id="WP_162424804.1">
    <property type="nucleotide sequence ID" value="NZ_WVIE01000027.1"/>
</dbReference>
<protein>
    <submittedName>
        <fullName evidence="1">DUF4926 domain-containing protein</fullName>
    </submittedName>
</protein>
<proteinExistence type="predicted"/>
<organism evidence="1 2">
    <name type="scientific">Myxacorys almedinensis A</name>
    <dbReference type="NCBI Taxonomy" id="2690445"/>
    <lineage>
        <taxon>Bacteria</taxon>
        <taxon>Bacillati</taxon>
        <taxon>Cyanobacteriota</taxon>
        <taxon>Cyanophyceae</taxon>
        <taxon>Leptolyngbyales</taxon>
        <taxon>Leptolyngbyaceae</taxon>
        <taxon>Myxacorys</taxon>
        <taxon>Myxacorys almedinensis</taxon>
    </lineage>
</organism>
<accession>A0A8J8CL62</accession>
<evidence type="ECO:0000313" key="1">
    <source>
        <dbReference type="EMBL" id="NDJ19281.1"/>
    </source>
</evidence>
<name>A0A8J8CL62_9CYAN</name>
<dbReference type="Proteomes" id="UP000646053">
    <property type="component" value="Unassembled WGS sequence"/>
</dbReference>
<dbReference type="AlphaFoldDB" id="A0A8J8CL62"/>
<comment type="caution">
    <text evidence="1">The sequence shown here is derived from an EMBL/GenBank/DDBJ whole genome shotgun (WGS) entry which is preliminary data.</text>
</comment>
<dbReference type="Pfam" id="PF16277">
    <property type="entry name" value="DUF4926"/>
    <property type="match status" value="1"/>
</dbReference>
<evidence type="ECO:0000313" key="2">
    <source>
        <dbReference type="Proteomes" id="UP000646053"/>
    </source>
</evidence>
<dbReference type="EMBL" id="WVIE01000027">
    <property type="protein sequence ID" value="NDJ19281.1"/>
    <property type="molecule type" value="Genomic_DNA"/>
</dbReference>